<dbReference type="EMBL" id="BGPR01055042">
    <property type="protein sequence ID" value="GBO31704.1"/>
    <property type="molecule type" value="Genomic_DNA"/>
</dbReference>
<protein>
    <submittedName>
        <fullName evidence="1">Uncharacterized protein</fullName>
    </submittedName>
</protein>
<reference evidence="1 2" key="1">
    <citation type="journal article" date="2019" name="Sci. Rep.">
        <title>Orb-weaving spider Araneus ventricosus genome elucidates the spidroin gene catalogue.</title>
        <authorList>
            <person name="Kono N."/>
            <person name="Nakamura H."/>
            <person name="Ohtoshi R."/>
            <person name="Moran D.A.P."/>
            <person name="Shinohara A."/>
            <person name="Yoshida Y."/>
            <person name="Fujiwara M."/>
            <person name="Mori M."/>
            <person name="Tomita M."/>
            <person name="Arakawa K."/>
        </authorList>
    </citation>
    <scope>NUCLEOTIDE SEQUENCE [LARGE SCALE GENOMIC DNA]</scope>
</reference>
<gene>
    <name evidence="1" type="ORF">AVEN_78674_1</name>
</gene>
<evidence type="ECO:0000313" key="2">
    <source>
        <dbReference type="Proteomes" id="UP000499080"/>
    </source>
</evidence>
<keyword evidence="2" id="KW-1185">Reference proteome</keyword>
<dbReference type="Proteomes" id="UP000499080">
    <property type="component" value="Unassembled WGS sequence"/>
</dbReference>
<evidence type="ECO:0000313" key="1">
    <source>
        <dbReference type="EMBL" id="GBO31704.1"/>
    </source>
</evidence>
<proteinExistence type="predicted"/>
<sequence>MSPEIAKTHRLGRGWTGSYYPSVLVGSSVTLALGQFSSQELLCEELDGLLDVFPLHSGGEESNQIVHKFLCDSLPLLLQGKRKPTDGDRGWRGSYCPSILMGSSITQALGLFPGQELL</sequence>
<comment type="caution">
    <text evidence="1">The sequence shown here is derived from an EMBL/GenBank/DDBJ whole genome shotgun (WGS) entry which is preliminary data.</text>
</comment>
<organism evidence="1 2">
    <name type="scientific">Araneus ventricosus</name>
    <name type="common">Orbweaver spider</name>
    <name type="synonym">Epeira ventricosa</name>
    <dbReference type="NCBI Taxonomy" id="182803"/>
    <lineage>
        <taxon>Eukaryota</taxon>
        <taxon>Metazoa</taxon>
        <taxon>Ecdysozoa</taxon>
        <taxon>Arthropoda</taxon>
        <taxon>Chelicerata</taxon>
        <taxon>Arachnida</taxon>
        <taxon>Araneae</taxon>
        <taxon>Araneomorphae</taxon>
        <taxon>Entelegynae</taxon>
        <taxon>Araneoidea</taxon>
        <taxon>Araneidae</taxon>
        <taxon>Araneus</taxon>
    </lineage>
</organism>
<dbReference type="AlphaFoldDB" id="A0A4Y2W586"/>
<name>A0A4Y2W586_ARAVE</name>
<accession>A0A4Y2W586</accession>